<sequence>MEFRAVSFLPETNENFSWQTESGQSFVHVQTKILLNLINTPWQPSKQLLHNASSVYIIDYLSGPGPVKSVRPGPGKIWSPIDHWRNLKLSKIGNLDTGYLEEHSWTPNDPHCWCEAR</sequence>
<organism evidence="1 2">
    <name type="scientific">Romanomermis culicivorax</name>
    <name type="common">Nematode worm</name>
    <dbReference type="NCBI Taxonomy" id="13658"/>
    <lineage>
        <taxon>Eukaryota</taxon>
        <taxon>Metazoa</taxon>
        <taxon>Ecdysozoa</taxon>
        <taxon>Nematoda</taxon>
        <taxon>Enoplea</taxon>
        <taxon>Dorylaimia</taxon>
        <taxon>Mermithida</taxon>
        <taxon>Mermithoidea</taxon>
        <taxon>Mermithidae</taxon>
        <taxon>Romanomermis</taxon>
    </lineage>
</organism>
<dbReference type="Proteomes" id="UP000887565">
    <property type="component" value="Unplaced"/>
</dbReference>
<proteinExistence type="predicted"/>
<evidence type="ECO:0000313" key="1">
    <source>
        <dbReference type="Proteomes" id="UP000887565"/>
    </source>
</evidence>
<accession>A0A915JBA3</accession>
<dbReference type="WBParaSite" id="nRc.2.0.1.t23778-RA">
    <property type="protein sequence ID" value="nRc.2.0.1.t23778-RA"/>
    <property type="gene ID" value="nRc.2.0.1.g23778"/>
</dbReference>
<name>A0A915JBA3_ROMCU</name>
<evidence type="ECO:0000313" key="2">
    <source>
        <dbReference type="WBParaSite" id="nRc.2.0.1.t23778-RA"/>
    </source>
</evidence>
<protein>
    <submittedName>
        <fullName evidence="2">Uncharacterized protein</fullName>
    </submittedName>
</protein>
<dbReference type="AlphaFoldDB" id="A0A915JBA3"/>
<reference evidence="2" key="1">
    <citation type="submission" date="2022-11" db="UniProtKB">
        <authorList>
            <consortium name="WormBaseParasite"/>
        </authorList>
    </citation>
    <scope>IDENTIFICATION</scope>
</reference>
<keyword evidence="1" id="KW-1185">Reference proteome</keyword>